<dbReference type="GO" id="GO:0046872">
    <property type="term" value="F:metal ion binding"/>
    <property type="evidence" value="ECO:0007669"/>
    <property type="project" value="UniProtKB-KW"/>
</dbReference>
<sequence length="363" mass="39139">MPSHEQIPQLMKAAQIREYNQRYELVSVEVPKIRDHELLIKVHAAGFCHSDLQVLHGQFPCKLPMIPSHEPAGVIVQVGSQCDGSWNEGDRVGALNFKNACSRCTGCALALRRHDKLDPRLCEKREMAGFKNDGCFAEYMVVDPATTVLLPDTLTFEQAAPLMCAGATVWGALEKATATLEPGAAVAIIGIGGLGHLGIQFSKAMGYRTIAIDTREAARSLASQVPPGLSPDLILDSTSSSAAAAQIFDFTKGEGIAAAVVCTDSLDVNAWALTLLRFGGVMVALGLPPEQWRFDASLMVFRELVIMGSYVANTDSIKRMMEVVEKAGVRSHVNQVAFNDIPGIVEAYQDGAFKGRLVVQIAE</sequence>
<dbReference type="SUPFAM" id="SSF50129">
    <property type="entry name" value="GroES-like"/>
    <property type="match status" value="1"/>
</dbReference>
<dbReference type="GO" id="GO:0004022">
    <property type="term" value="F:alcohol dehydrogenase (NAD+) activity"/>
    <property type="evidence" value="ECO:0007669"/>
    <property type="project" value="TreeGrafter"/>
</dbReference>
<organism evidence="7 8">
    <name type="scientific">Dactylonectria macrodidyma</name>
    <dbReference type="NCBI Taxonomy" id="307937"/>
    <lineage>
        <taxon>Eukaryota</taxon>
        <taxon>Fungi</taxon>
        <taxon>Dikarya</taxon>
        <taxon>Ascomycota</taxon>
        <taxon>Pezizomycotina</taxon>
        <taxon>Sordariomycetes</taxon>
        <taxon>Hypocreomycetidae</taxon>
        <taxon>Hypocreales</taxon>
        <taxon>Nectriaceae</taxon>
        <taxon>Dactylonectria</taxon>
    </lineage>
</organism>
<comment type="caution">
    <text evidence="7">The sequence shown here is derived from an EMBL/GenBank/DDBJ whole genome shotgun (WGS) entry which is preliminary data.</text>
</comment>
<reference evidence="7" key="1">
    <citation type="journal article" date="2021" name="Nat. Commun.">
        <title>Genetic determinants of endophytism in the Arabidopsis root mycobiome.</title>
        <authorList>
            <person name="Mesny F."/>
            <person name="Miyauchi S."/>
            <person name="Thiergart T."/>
            <person name="Pickel B."/>
            <person name="Atanasova L."/>
            <person name="Karlsson M."/>
            <person name="Huettel B."/>
            <person name="Barry K.W."/>
            <person name="Haridas S."/>
            <person name="Chen C."/>
            <person name="Bauer D."/>
            <person name="Andreopoulos W."/>
            <person name="Pangilinan J."/>
            <person name="LaButti K."/>
            <person name="Riley R."/>
            <person name="Lipzen A."/>
            <person name="Clum A."/>
            <person name="Drula E."/>
            <person name="Henrissat B."/>
            <person name="Kohler A."/>
            <person name="Grigoriev I.V."/>
            <person name="Martin F.M."/>
            <person name="Hacquard S."/>
        </authorList>
    </citation>
    <scope>NUCLEOTIDE SEQUENCE</scope>
    <source>
        <strain evidence="7">MPI-CAGE-AT-0147</strain>
    </source>
</reference>
<gene>
    <name evidence="7" type="ORF">EDB81DRAFT_642810</name>
</gene>
<dbReference type="AlphaFoldDB" id="A0A9P9FFR7"/>
<dbReference type="Gene3D" id="3.40.50.720">
    <property type="entry name" value="NAD(P)-binding Rossmann-like Domain"/>
    <property type="match status" value="1"/>
</dbReference>
<dbReference type="InterPro" id="IPR036291">
    <property type="entry name" value="NAD(P)-bd_dom_sf"/>
</dbReference>
<evidence type="ECO:0000256" key="1">
    <source>
        <dbReference type="ARBA" id="ARBA00001947"/>
    </source>
</evidence>
<keyword evidence="5" id="KW-0560">Oxidoreductase</keyword>
<dbReference type="Proteomes" id="UP000738349">
    <property type="component" value="Unassembled WGS sequence"/>
</dbReference>
<dbReference type="InterPro" id="IPR020843">
    <property type="entry name" value="ER"/>
</dbReference>
<evidence type="ECO:0000313" key="8">
    <source>
        <dbReference type="Proteomes" id="UP000738349"/>
    </source>
</evidence>
<keyword evidence="3" id="KW-0479">Metal-binding</keyword>
<dbReference type="Pfam" id="PF00107">
    <property type="entry name" value="ADH_zinc_N"/>
    <property type="match status" value="1"/>
</dbReference>
<comment type="similarity">
    <text evidence="2">Belongs to the zinc-containing alcohol dehydrogenase family.</text>
</comment>
<evidence type="ECO:0000256" key="3">
    <source>
        <dbReference type="ARBA" id="ARBA00022723"/>
    </source>
</evidence>
<evidence type="ECO:0000313" key="7">
    <source>
        <dbReference type="EMBL" id="KAH7161462.1"/>
    </source>
</evidence>
<comment type="cofactor">
    <cofactor evidence="1">
        <name>Zn(2+)</name>
        <dbReference type="ChEBI" id="CHEBI:29105"/>
    </cofactor>
</comment>
<dbReference type="SUPFAM" id="SSF51735">
    <property type="entry name" value="NAD(P)-binding Rossmann-fold domains"/>
    <property type="match status" value="1"/>
</dbReference>
<evidence type="ECO:0000256" key="2">
    <source>
        <dbReference type="ARBA" id="ARBA00008072"/>
    </source>
</evidence>
<dbReference type="PANTHER" id="PTHR42940">
    <property type="entry name" value="ALCOHOL DEHYDROGENASE 1-RELATED"/>
    <property type="match status" value="1"/>
</dbReference>
<dbReference type="Gene3D" id="3.90.180.10">
    <property type="entry name" value="Medium-chain alcohol dehydrogenases, catalytic domain"/>
    <property type="match status" value="1"/>
</dbReference>
<evidence type="ECO:0000256" key="5">
    <source>
        <dbReference type="ARBA" id="ARBA00023002"/>
    </source>
</evidence>
<dbReference type="OrthoDB" id="1879366at2759"/>
<dbReference type="Pfam" id="PF08240">
    <property type="entry name" value="ADH_N"/>
    <property type="match status" value="1"/>
</dbReference>
<keyword evidence="8" id="KW-1185">Reference proteome</keyword>
<dbReference type="PANTHER" id="PTHR42940:SF8">
    <property type="entry name" value="VACUOLAR PROTEIN SORTING-ASSOCIATED PROTEIN 11"/>
    <property type="match status" value="1"/>
</dbReference>
<dbReference type="SMART" id="SM00829">
    <property type="entry name" value="PKS_ER"/>
    <property type="match status" value="1"/>
</dbReference>
<dbReference type="InterPro" id="IPR013154">
    <property type="entry name" value="ADH-like_N"/>
</dbReference>
<accession>A0A9P9FFR7</accession>
<name>A0A9P9FFR7_9HYPO</name>
<protein>
    <submittedName>
        <fullName evidence="7">Alcohol dehydrogenase GroES-like domain-containing protein</fullName>
    </submittedName>
</protein>
<evidence type="ECO:0000256" key="4">
    <source>
        <dbReference type="ARBA" id="ARBA00022833"/>
    </source>
</evidence>
<feature type="domain" description="Enoyl reductase (ER)" evidence="6">
    <location>
        <begin position="20"/>
        <end position="359"/>
    </location>
</feature>
<dbReference type="InterPro" id="IPR011032">
    <property type="entry name" value="GroES-like_sf"/>
</dbReference>
<dbReference type="GO" id="GO:0005737">
    <property type="term" value="C:cytoplasm"/>
    <property type="evidence" value="ECO:0007669"/>
    <property type="project" value="TreeGrafter"/>
</dbReference>
<dbReference type="EMBL" id="JAGMUV010000004">
    <property type="protein sequence ID" value="KAH7161462.1"/>
    <property type="molecule type" value="Genomic_DNA"/>
</dbReference>
<proteinExistence type="inferred from homology"/>
<evidence type="ECO:0000259" key="6">
    <source>
        <dbReference type="SMART" id="SM00829"/>
    </source>
</evidence>
<dbReference type="InterPro" id="IPR013149">
    <property type="entry name" value="ADH-like_C"/>
</dbReference>
<keyword evidence="4" id="KW-0862">Zinc</keyword>